<dbReference type="RefSeq" id="WP_058373610.1">
    <property type="nucleotide sequence ID" value="NZ_CP011034.1"/>
</dbReference>
<sequence length="180" mass="18185">MKSIILFGLIVGLCVLYVPQTYAQTNTSKSVQSAGTDNLISILSNAPIDVSPEQLQQDLVAAIKIICKNNIKNQLDKTLPRGNCSNAQVDQMVTAVVAAFGVDSPMVAALLAALSAYGVDSDTITLAAINAGIDATIASQATAAGPTQAQPNPPISLPVLPTPPGSGGTGGDAGISEVGN</sequence>
<protein>
    <submittedName>
        <fullName evidence="2">Uncharacterized protein</fullName>
    </submittedName>
</protein>
<name>A0A0U2WN79_9GAMM</name>
<dbReference type="AlphaFoldDB" id="A0A0U2WN79"/>
<proteinExistence type="predicted"/>
<dbReference type="Proteomes" id="UP000065261">
    <property type="component" value="Chromosome I"/>
</dbReference>
<accession>A0A0U2WN79</accession>
<dbReference type="KEGG" id="ptn:PTRA_a2227"/>
<reference evidence="2 3" key="1">
    <citation type="submission" date="2015-03" db="EMBL/GenBank/DDBJ databases">
        <authorList>
            <person name="Murphy D."/>
        </authorList>
    </citation>
    <scope>NUCLEOTIDE SEQUENCE [LARGE SCALE GENOMIC DNA]</scope>
    <source>
        <strain evidence="2 3">KMM 520</strain>
    </source>
</reference>
<gene>
    <name evidence="2" type="ORF">PTRA_a2227</name>
</gene>
<feature type="region of interest" description="Disordered" evidence="1">
    <location>
        <begin position="144"/>
        <end position="180"/>
    </location>
</feature>
<feature type="compositionally biased region" description="Pro residues" evidence="1">
    <location>
        <begin position="151"/>
        <end position="164"/>
    </location>
</feature>
<dbReference type="PATRIC" id="fig|1315283.4.peg.1931"/>
<evidence type="ECO:0000256" key="1">
    <source>
        <dbReference type="SAM" id="MobiDB-lite"/>
    </source>
</evidence>
<dbReference type="EMBL" id="CP011034">
    <property type="protein sequence ID" value="ALS33339.1"/>
    <property type="molecule type" value="Genomic_DNA"/>
</dbReference>
<evidence type="ECO:0000313" key="2">
    <source>
        <dbReference type="EMBL" id="ALS33339.1"/>
    </source>
</evidence>
<evidence type="ECO:0000313" key="3">
    <source>
        <dbReference type="Proteomes" id="UP000065261"/>
    </source>
</evidence>
<organism evidence="2">
    <name type="scientific">Pseudoalteromonas translucida KMM 520</name>
    <dbReference type="NCBI Taxonomy" id="1315283"/>
    <lineage>
        <taxon>Bacteria</taxon>
        <taxon>Pseudomonadati</taxon>
        <taxon>Pseudomonadota</taxon>
        <taxon>Gammaproteobacteria</taxon>
        <taxon>Alteromonadales</taxon>
        <taxon>Pseudoalteromonadaceae</taxon>
        <taxon>Pseudoalteromonas</taxon>
    </lineage>
</organism>